<dbReference type="EMBL" id="JAGGJX010000001">
    <property type="protein sequence ID" value="MBP1854083.1"/>
    <property type="molecule type" value="Genomic_DNA"/>
</dbReference>
<dbReference type="Gene3D" id="3.40.630.10">
    <property type="entry name" value="Zn peptidases"/>
    <property type="match status" value="1"/>
</dbReference>
<keyword evidence="2" id="KW-1185">Reference proteome</keyword>
<evidence type="ECO:0000313" key="2">
    <source>
        <dbReference type="Proteomes" id="UP000767291"/>
    </source>
</evidence>
<gene>
    <name evidence="1" type="ORF">J2Z43_000473</name>
</gene>
<dbReference type="PANTHER" id="PTHR11014:SF63">
    <property type="entry name" value="METALLOPEPTIDASE, PUTATIVE (AFU_ORTHOLOGUE AFUA_6G09600)-RELATED"/>
    <property type="match status" value="1"/>
</dbReference>
<evidence type="ECO:0000313" key="1">
    <source>
        <dbReference type="EMBL" id="MBP1854083.1"/>
    </source>
</evidence>
<reference evidence="1 2" key="1">
    <citation type="submission" date="2021-03" db="EMBL/GenBank/DDBJ databases">
        <title>Genomic Encyclopedia of Type Strains, Phase IV (KMG-IV): sequencing the most valuable type-strain genomes for metagenomic binning, comparative biology and taxonomic classification.</title>
        <authorList>
            <person name="Goeker M."/>
        </authorList>
    </citation>
    <scope>NUCLEOTIDE SEQUENCE [LARGE SCALE GENOMIC DNA]</scope>
    <source>
        <strain evidence="1 2">DSM 1289</strain>
    </source>
</reference>
<name>A0ABS4E835_9FIRM</name>
<dbReference type="SUPFAM" id="SSF53187">
    <property type="entry name" value="Zn-dependent exopeptidases"/>
    <property type="match status" value="1"/>
</dbReference>
<protein>
    <submittedName>
        <fullName evidence="1">Metal-dependent amidase/aminoacylase/carboxypeptidase family protein</fullName>
    </submittedName>
</protein>
<comment type="caution">
    <text evidence="1">The sequence shown here is derived from an EMBL/GenBank/DDBJ whole genome shotgun (WGS) entry which is preliminary data.</text>
</comment>
<dbReference type="Proteomes" id="UP000767291">
    <property type="component" value="Unassembled WGS sequence"/>
</dbReference>
<accession>A0ABS4E835</accession>
<organism evidence="1 2">
    <name type="scientific">Metaclostridioides mangenotii</name>
    <dbReference type="NCBI Taxonomy" id="1540"/>
    <lineage>
        <taxon>Bacteria</taxon>
        <taxon>Bacillati</taxon>
        <taxon>Bacillota</taxon>
        <taxon>Clostridia</taxon>
        <taxon>Peptostreptococcales</taxon>
        <taxon>Peptostreptococcaceae</taxon>
        <taxon>Metaclostridioides</taxon>
    </lineage>
</organism>
<sequence>MNRIEEIASNYTKAYKAKYQFHRSGICFPVINDKNLVNKMVDSATKFLESKYIDVIDYPAMTSDDFSEYTSKIPGLYVYIGSSSEEDKKLSEKLHSSIFDLDERLLKNAINIFSGFIIDYLNE</sequence>
<dbReference type="InterPro" id="IPR017439">
    <property type="entry name" value="Amidohydrolase"/>
</dbReference>
<proteinExistence type="predicted"/>
<dbReference type="Gene3D" id="3.30.70.360">
    <property type="match status" value="1"/>
</dbReference>
<dbReference type="PANTHER" id="PTHR11014">
    <property type="entry name" value="PEPTIDASE M20 FAMILY MEMBER"/>
    <property type="match status" value="1"/>
</dbReference>